<feature type="region of interest" description="Disordered" evidence="3">
    <location>
        <begin position="237"/>
        <end position="257"/>
    </location>
</feature>
<comment type="function">
    <text evidence="2">Required for maturation of urease via the functional incorporation of the urease nickel metallocenter.</text>
</comment>
<dbReference type="Pfam" id="PF01774">
    <property type="entry name" value="UreD"/>
    <property type="match status" value="1"/>
</dbReference>
<dbReference type="GO" id="GO:0016151">
    <property type="term" value="F:nickel cation binding"/>
    <property type="evidence" value="ECO:0007669"/>
    <property type="project" value="UniProtKB-UniRule"/>
</dbReference>
<keyword evidence="5" id="KW-1185">Reference proteome</keyword>
<dbReference type="HAMAP" id="MF_01384">
    <property type="entry name" value="UreD"/>
    <property type="match status" value="1"/>
</dbReference>
<reference evidence="4 5" key="1">
    <citation type="submission" date="2018-08" db="EMBL/GenBank/DDBJ databases">
        <title>Sequencing the genomes of 1000 actinobacteria strains.</title>
        <authorList>
            <person name="Klenk H.-P."/>
        </authorList>
    </citation>
    <scope>NUCLEOTIDE SEQUENCE [LARGE SCALE GENOMIC DNA]</scope>
    <source>
        <strain evidence="4 5">DSM 22967</strain>
    </source>
</reference>
<dbReference type="EMBL" id="QTUA01000001">
    <property type="protein sequence ID" value="REF30166.1"/>
    <property type="molecule type" value="Genomic_DNA"/>
</dbReference>
<organism evidence="4 5">
    <name type="scientific">Calidifontibacter indicus</name>
    <dbReference type="NCBI Taxonomy" id="419650"/>
    <lineage>
        <taxon>Bacteria</taxon>
        <taxon>Bacillati</taxon>
        <taxon>Actinomycetota</taxon>
        <taxon>Actinomycetes</taxon>
        <taxon>Micrococcales</taxon>
        <taxon>Dermacoccaceae</taxon>
        <taxon>Calidifontibacter</taxon>
    </lineage>
</organism>
<comment type="similarity">
    <text evidence="2">Belongs to the UreD family.</text>
</comment>
<dbReference type="OrthoDB" id="8677206at2"/>
<keyword evidence="2" id="KW-0963">Cytoplasm</keyword>
<sequence length="257" mass="27590">MITTAPITMNRPAHTTTEAQAQARTTRIEVHRIPDGLRSVLRTGLLAPRVTARHDDGLAVTLVATEATLLGGDHLNLELVLGAGTHLDLTDVAATVAYDGRGESARWSTWIRLGTGARLTWWGEPLVVCDGAAVHRSTHAQLAAGATMVLRDAITLGRHGERGGRLHCRTRFDLAGRTAVVEDLALDDRHRGDAGFLPGRQIDTVTLLGRRPAAETSGASRDVFELALPGAVQRTLDPAPQTSRSVFDDWRAVPTTT</sequence>
<keyword evidence="2" id="KW-0996">Nickel insertion</keyword>
<proteinExistence type="inferred from homology"/>
<accession>A0A3D9ULE8</accession>
<comment type="subunit">
    <text evidence="2">UreD, UreF and UreG form a complex that acts as a GTP-hydrolysis-dependent molecular chaperone, activating the urease apoprotein by helping to assemble the nickel containing metallocenter of UreC. The UreE protein probably delivers the nickel.</text>
</comment>
<feature type="compositionally biased region" description="Low complexity" evidence="3">
    <location>
        <begin position="13"/>
        <end position="24"/>
    </location>
</feature>
<evidence type="ECO:0000256" key="3">
    <source>
        <dbReference type="SAM" id="MobiDB-lite"/>
    </source>
</evidence>
<dbReference type="InterPro" id="IPR002669">
    <property type="entry name" value="UreD"/>
</dbReference>
<feature type="region of interest" description="Disordered" evidence="3">
    <location>
        <begin position="1"/>
        <end position="24"/>
    </location>
</feature>
<comment type="subcellular location">
    <subcellularLocation>
        <location evidence="2">Cytoplasm</location>
    </subcellularLocation>
</comment>
<evidence type="ECO:0000313" key="4">
    <source>
        <dbReference type="EMBL" id="REF30166.1"/>
    </source>
</evidence>
<keyword evidence="1 2" id="KW-0143">Chaperone</keyword>
<dbReference type="Proteomes" id="UP000256253">
    <property type="component" value="Unassembled WGS sequence"/>
</dbReference>
<name>A0A3D9ULE8_9MICO</name>
<protein>
    <recommendedName>
        <fullName evidence="2">Urease accessory protein UreD</fullName>
    </recommendedName>
</protein>
<gene>
    <name evidence="2" type="primary">ureD</name>
    <name evidence="4" type="ORF">DFJ65_1160</name>
</gene>
<comment type="caution">
    <text evidence="4">The sequence shown here is derived from an EMBL/GenBank/DDBJ whole genome shotgun (WGS) entry which is preliminary data.</text>
</comment>
<evidence type="ECO:0000256" key="1">
    <source>
        <dbReference type="ARBA" id="ARBA00023186"/>
    </source>
</evidence>
<dbReference type="AlphaFoldDB" id="A0A3D9ULE8"/>
<evidence type="ECO:0000313" key="5">
    <source>
        <dbReference type="Proteomes" id="UP000256253"/>
    </source>
</evidence>
<evidence type="ECO:0000256" key="2">
    <source>
        <dbReference type="HAMAP-Rule" id="MF_01384"/>
    </source>
</evidence>
<dbReference type="GO" id="GO:0005737">
    <property type="term" value="C:cytoplasm"/>
    <property type="evidence" value="ECO:0007669"/>
    <property type="project" value="UniProtKB-SubCell"/>
</dbReference>